<dbReference type="SUPFAM" id="SSF56487">
    <property type="entry name" value="SRCR-like"/>
    <property type="match status" value="2"/>
</dbReference>
<dbReference type="SMART" id="SM00202">
    <property type="entry name" value="SR"/>
    <property type="match status" value="2"/>
</dbReference>
<evidence type="ECO:0000256" key="5">
    <source>
        <dbReference type="PROSITE-ProRule" id="PRU00196"/>
    </source>
</evidence>
<keyword evidence="2" id="KW-0677">Repeat</keyword>
<dbReference type="PANTHER" id="PTHR48071:SF28">
    <property type="entry name" value="SRCR DOMAIN-CONTAINING PROTEIN"/>
    <property type="match status" value="1"/>
</dbReference>
<dbReference type="GeneID" id="110989861"/>
<feature type="signal peptide" evidence="6">
    <location>
        <begin position="1"/>
        <end position="29"/>
    </location>
</feature>
<accession>A0A8B7ZXF9</accession>
<keyword evidence="1 6" id="KW-0732">Signal</keyword>
<keyword evidence="4" id="KW-0325">Glycoprotein</keyword>
<name>A0A8B7ZXF9_ACAPL</name>
<evidence type="ECO:0000256" key="2">
    <source>
        <dbReference type="ARBA" id="ARBA00022737"/>
    </source>
</evidence>
<evidence type="ECO:0000259" key="7">
    <source>
        <dbReference type="PROSITE" id="PS50287"/>
    </source>
</evidence>
<dbReference type="PROSITE" id="PS50287">
    <property type="entry name" value="SRCR_2"/>
    <property type="match status" value="2"/>
</dbReference>
<dbReference type="Gene3D" id="3.10.250.10">
    <property type="entry name" value="SRCR-like domain"/>
    <property type="match status" value="2"/>
</dbReference>
<evidence type="ECO:0000256" key="4">
    <source>
        <dbReference type="ARBA" id="ARBA00023180"/>
    </source>
</evidence>
<feature type="domain" description="SRCR" evidence="7">
    <location>
        <begin position="35"/>
        <end position="135"/>
    </location>
</feature>
<dbReference type="OMA" id="HYWSMKN"/>
<dbReference type="KEGG" id="aplc:110989861"/>
<dbReference type="FunFam" id="3.10.250.10:FF:000006">
    <property type="entry name" value="neurotrypsin isoform X2"/>
    <property type="match status" value="1"/>
</dbReference>
<dbReference type="InterPro" id="IPR001190">
    <property type="entry name" value="SRCR"/>
</dbReference>
<keyword evidence="3 5" id="KW-1015">Disulfide bond</keyword>
<proteinExistence type="predicted"/>
<dbReference type="InterPro" id="IPR036772">
    <property type="entry name" value="SRCR-like_dom_sf"/>
</dbReference>
<dbReference type="OrthoDB" id="536948at2759"/>
<dbReference type="PANTHER" id="PTHR48071">
    <property type="entry name" value="SRCR DOMAIN-CONTAINING PROTEIN"/>
    <property type="match status" value="1"/>
</dbReference>
<sequence>MGGPCGSTFVAGLLCIWYLLVVNCTHSNAQVTGDVRLADGIYPYQGRVEIFYNGQWGTVCDDGWGIEEATVVCRQLGYSATVRAAAASEFSIGDGPIHLDDLLCTGDELRLSDCPHRGWASHNCGHSEDAAAVCSTQGSDSSLSVGSVRLMDGSSSSEGRVEVYYQGDWGTVCDDLFDIQDATVICRQLGFPGAVRAVSAAAEFSVGDGPILLDNLECTGRESLE</sequence>
<evidence type="ECO:0000256" key="1">
    <source>
        <dbReference type="ARBA" id="ARBA00022729"/>
    </source>
</evidence>
<feature type="domain" description="SRCR" evidence="7">
    <location>
        <begin position="148"/>
        <end position="225"/>
    </location>
</feature>
<dbReference type="PROSITE" id="PS00420">
    <property type="entry name" value="SRCR_1"/>
    <property type="match status" value="2"/>
</dbReference>
<dbReference type="PRINTS" id="PR00258">
    <property type="entry name" value="SPERACTRCPTR"/>
</dbReference>
<protein>
    <submittedName>
        <fullName evidence="9">Deleted in malignant brain tumors 1 protein-like</fullName>
    </submittedName>
</protein>
<feature type="disulfide bond" evidence="5">
    <location>
        <begin position="104"/>
        <end position="114"/>
    </location>
</feature>
<dbReference type="RefSeq" id="XP_022110233.1">
    <property type="nucleotide sequence ID" value="XM_022254541.1"/>
</dbReference>
<dbReference type="FunFam" id="3.10.250.10:FF:000001">
    <property type="entry name" value="Lysyl oxidase 4 isoform X1"/>
    <property type="match status" value="1"/>
</dbReference>
<dbReference type="Proteomes" id="UP000694845">
    <property type="component" value="Unplaced"/>
</dbReference>
<evidence type="ECO:0000256" key="6">
    <source>
        <dbReference type="SAM" id="SignalP"/>
    </source>
</evidence>
<evidence type="ECO:0000313" key="8">
    <source>
        <dbReference type="Proteomes" id="UP000694845"/>
    </source>
</evidence>
<dbReference type="GO" id="GO:0016020">
    <property type="term" value="C:membrane"/>
    <property type="evidence" value="ECO:0007669"/>
    <property type="project" value="InterPro"/>
</dbReference>
<feature type="disulfide bond" evidence="5">
    <location>
        <begin position="73"/>
        <end position="134"/>
    </location>
</feature>
<gene>
    <name evidence="9" type="primary">LOC110989861</name>
</gene>
<organism evidence="8 9">
    <name type="scientific">Acanthaster planci</name>
    <name type="common">Crown-of-thorns starfish</name>
    <dbReference type="NCBI Taxonomy" id="133434"/>
    <lineage>
        <taxon>Eukaryota</taxon>
        <taxon>Metazoa</taxon>
        <taxon>Echinodermata</taxon>
        <taxon>Eleutherozoa</taxon>
        <taxon>Asterozoa</taxon>
        <taxon>Asteroidea</taxon>
        <taxon>Valvatacea</taxon>
        <taxon>Valvatida</taxon>
        <taxon>Acanthasteridae</taxon>
        <taxon>Acanthaster</taxon>
    </lineage>
</organism>
<evidence type="ECO:0000313" key="9">
    <source>
        <dbReference type="RefSeq" id="XP_022110233.1"/>
    </source>
</evidence>
<dbReference type="Pfam" id="PF00530">
    <property type="entry name" value="SRCR"/>
    <property type="match status" value="2"/>
</dbReference>
<feature type="chain" id="PRO_5034264164" evidence="6">
    <location>
        <begin position="30"/>
        <end position="225"/>
    </location>
</feature>
<comment type="caution">
    <text evidence="5">Lacks conserved residue(s) required for the propagation of feature annotation.</text>
</comment>
<feature type="disulfide bond" evidence="5">
    <location>
        <begin position="60"/>
        <end position="124"/>
    </location>
</feature>
<evidence type="ECO:0000256" key="3">
    <source>
        <dbReference type="ARBA" id="ARBA00023157"/>
    </source>
</evidence>
<dbReference type="AlphaFoldDB" id="A0A8B7ZXF9"/>
<reference evidence="9" key="1">
    <citation type="submission" date="2025-08" db="UniProtKB">
        <authorList>
            <consortium name="RefSeq"/>
        </authorList>
    </citation>
    <scope>IDENTIFICATION</scope>
</reference>
<keyword evidence="8" id="KW-1185">Reference proteome</keyword>